<evidence type="ECO:0000259" key="7">
    <source>
        <dbReference type="Pfam" id="PF03772"/>
    </source>
</evidence>
<name>A0A1F5EYG6_9BACT</name>
<feature type="domain" description="ComEC/Rec2-related protein" evidence="7">
    <location>
        <begin position="64"/>
        <end position="299"/>
    </location>
</feature>
<dbReference type="NCBIfam" id="TIGR00360">
    <property type="entry name" value="ComEC_N-term"/>
    <property type="match status" value="1"/>
</dbReference>
<proteinExistence type="predicted"/>
<evidence type="ECO:0000313" key="9">
    <source>
        <dbReference type="Proteomes" id="UP000177979"/>
    </source>
</evidence>
<protein>
    <recommendedName>
        <fullName evidence="7">ComEC/Rec2-related protein domain-containing protein</fullName>
    </recommendedName>
</protein>
<keyword evidence="2" id="KW-1003">Cell membrane</keyword>
<feature type="transmembrane region" description="Helical" evidence="6">
    <location>
        <begin position="86"/>
        <end position="111"/>
    </location>
</feature>
<feature type="transmembrane region" description="Helical" evidence="6">
    <location>
        <begin position="118"/>
        <end position="140"/>
    </location>
</feature>
<feature type="transmembrane region" description="Helical" evidence="6">
    <location>
        <begin position="160"/>
        <end position="178"/>
    </location>
</feature>
<dbReference type="PANTHER" id="PTHR30619">
    <property type="entry name" value="DNA INTERNALIZATION/COMPETENCE PROTEIN COMEC/REC2"/>
    <property type="match status" value="1"/>
</dbReference>
<evidence type="ECO:0000256" key="5">
    <source>
        <dbReference type="ARBA" id="ARBA00023136"/>
    </source>
</evidence>
<keyword evidence="4 6" id="KW-1133">Transmembrane helix</keyword>
<dbReference type="STRING" id="1817722.A2703_00260"/>
<evidence type="ECO:0000313" key="8">
    <source>
        <dbReference type="EMBL" id="OGD72400.1"/>
    </source>
</evidence>
<dbReference type="PANTHER" id="PTHR30619:SF7">
    <property type="entry name" value="BETA-LACTAMASE DOMAIN PROTEIN"/>
    <property type="match status" value="1"/>
</dbReference>
<evidence type="ECO:0000256" key="3">
    <source>
        <dbReference type="ARBA" id="ARBA00022692"/>
    </source>
</evidence>
<keyword evidence="5 6" id="KW-0472">Membrane</keyword>
<dbReference type="Pfam" id="PF03772">
    <property type="entry name" value="Competence"/>
    <property type="match status" value="1"/>
</dbReference>
<sequence length="302" mass="32578">MRWRIILLSCLLLGRAVFNYLVTQTHQLGSHPQTMDVVAPLRSKLVAIAEANLPEPESALVLGIVLGYKSSLGERFYQALVESGTLHMVVASGYNVMIVAGLALSAFLIVFKRWPATLFSIAVLFFYVLLTEGEISIIRATLMGMVVFVGQALGRGSRGWWSLLLVVTVMVLLDPLVFTSISFQLSVTATFGVVVLAPHISKRVRENSAVAVGGIEKLDLSTSLAALLATWPVIWFHFGGGSLISLVSNSLILPLVPLVMALGGVMLIAGLIFAPLGLVMSWPTYALAHLVVILVRLFPSLI</sequence>
<keyword evidence="3 6" id="KW-0812">Transmembrane</keyword>
<organism evidence="8 9">
    <name type="scientific">Candidatus Collierbacteria bacterium RIFCSPHIGHO2_01_FULL_50_25</name>
    <dbReference type="NCBI Taxonomy" id="1817722"/>
    <lineage>
        <taxon>Bacteria</taxon>
        <taxon>Candidatus Collieribacteriota</taxon>
    </lineage>
</organism>
<comment type="subcellular location">
    <subcellularLocation>
        <location evidence="1">Cell membrane</location>
        <topology evidence="1">Multi-pass membrane protein</topology>
    </subcellularLocation>
</comment>
<dbReference type="EMBL" id="MFAG01000004">
    <property type="protein sequence ID" value="OGD72400.1"/>
    <property type="molecule type" value="Genomic_DNA"/>
</dbReference>
<feature type="transmembrane region" description="Helical" evidence="6">
    <location>
        <begin position="220"/>
        <end position="239"/>
    </location>
</feature>
<dbReference type="InterPro" id="IPR052159">
    <property type="entry name" value="Competence_DNA_uptake"/>
</dbReference>
<dbReference type="InterPro" id="IPR004477">
    <property type="entry name" value="ComEC_N"/>
</dbReference>
<evidence type="ECO:0000256" key="4">
    <source>
        <dbReference type="ARBA" id="ARBA00022989"/>
    </source>
</evidence>
<feature type="transmembrane region" description="Helical" evidence="6">
    <location>
        <begin position="280"/>
        <end position="298"/>
    </location>
</feature>
<evidence type="ECO:0000256" key="6">
    <source>
        <dbReference type="SAM" id="Phobius"/>
    </source>
</evidence>
<gene>
    <name evidence="8" type="ORF">A2703_00260</name>
</gene>
<dbReference type="GO" id="GO:0005886">
    <property type="term" value="C:plasma membrane"/>
    <property type="evidence" value="ECO:0007669"/>
    <property type="project" value="UniProtKB-SubCell"/>
</dbReference>
<feature type="transmembrane region" description="Helical" evidence="6">
    <location>
        <begin position="251"/>
        <end position="274"/>
    </location>
</feature>
<comment type="caution">
    <text evidence="8">The sequence shown here is derived from an EMBL/GenBank/DDBJ whole genome shotgun (WGS) entry which is preliminary data.</text>
</comment>
<accession>A0A1F5EYG6</accession>
<dbReference type="AlphaFoldDB" id="A0A1F5EYG6"/>
<reference evidence="8 9" key="1">
    <citation type="journal article" date="2016" name="Nat. Commun.">
        <title>Thousands of microbial genomes shed light on interconnected biogeochemical processes in an aquifer system.</title>
        <authorList>
            <person name="Anantharaman K."/>
            <person name="Brown C.T."/>
            <person name="Hug L.A."/>
            <person name="Sharon I."/>
            <person name="Castelle C.J."/>
            <person name="Probst A.J."/>
            <person name="Thomas B.C."/>
            <person name="Singh A."/>
            <person name="Wilkins M.J."/>
            <person name="Karaoz U."/>
            <person name="Brodie E.L."/>
            <person name="Williams K.H."/>
            <person name="Hubbard S.S."/>
            <person name="Banfield J.F."/>
        </authorList>
    </citation>
    <scope>NUCLEOTIDE SEQUENCE [LARGE SCALE GENOMIC DNA]</scope>
</reference>
<evidence type="ECO:0000256" key="1">
    <source>
        <dbReference type="ARBA" id="ARBA00004651"/>
    </source>
</evidence>
<dbReference type="Proteomes" id="UP000177979">
    <property type="component" value="Unassembled WGS sequence"/>
</dbReference>
<evidence type="ECO:0000256" key="2">
    <source>
        <dbReference type="ARBA" id="ARBA00022475"/>
    </source>
</evidence>